<reference evidence="2" key="1">
    <citation type="journal article" date="2020" name="bioRxiv">
        <title>Comparative genomics of Chlamydomonas.</title>
        <authorList>
            <person name="Craig R.J."/>
            <person name="Hasan A.R."/>
            <person name="Ness R.W."/>
            <person name="Keightley P.D."/>
        </authorList>
    </citation>
    <scope>NUCLEOTIDE SEQUENCE</scope>
    <source>
        <strain evidence="2">SAG 7.73</strain>
    </source>
</reference>
<gene>
    <name evidence="2" type="ORF">HXX76_002564</name>
</gene>
<organism evidence="2 3">
    <name type="scientific">Chlamydomonas incerta</name>
    <dbReference type="NCBI Taxonomy" id="51695"/>
    <lineage>
        <taxon>Eukaryota</taxon>
        <taxon>Viridiplantae</taxon>
        <taxon>Chlorophyta</taxon>
        <taxon>core chlorophytes</taxon>
        <taxon>Chlorophyceae</taxon>
        <taxon>CS clade</taxon>
        <taxon>Chlamydomonadales</taxon>
        <taxon>Chlamydomonadaceae</taxon>
        <taxon>Chlamydomonas</taxon>
    </lineage>
</organism>
<name>A0A835TC98_CHLIN</name>
<feature type="region of interest" description="Disordered" evidence="1">
    <location>
        <begin position="185"/>
        <end position="252"/>
    </location>
</feature>
<dbReference type="OrthoDB" id="542938at2759"/>
<feature type="region of interest" description="Disordered" evidence="1">
    <location>
        <begin position="490"/>
        <end position="518"/>
    </location>
</feature>
<proteinExistence type="predicted"/>
<evidence type="ECO:0008006" key="4">
    <source>
        <dbReference type="Google" id="ProtNLM"/>
    </source>
</evidence>
<dbReference type="EMBL" id="JAEHOC010000004">
    <property type="protein sequence ID" value="KAG2442478.1"/>
    <property type="molecule type" value="Genomic_DNA"/>
</dbReference>
<accession>A0A835TC98</accession>
<evidence type="ECO:0000313" key="3">
    <source>
        <dbReference type="Proteomes" id="UP000650467"/>
    </source>
</evidence>
<evidence type="ECO:0000313" key="2">
    <source>
        <dbReference type="EMBL" id="KAG2442478.1"/>
    </source>
</evidence>
<keyword evidence="3" id="KW-1185">Reference proteome</keyword>
<dbReference type="Proteomes" id="UP000650467">
    <property type="component" value="Unassembled WGS sequence"/>
</dbReference>
<dbReference type="AlphaFoldDB" id="A0A835TC98"/>
<feature type="compositionally biased region" description="Low complexity" evidence="1">
    <location>
        <begin position="202"/>
        <end position="218"/>
    </location>
</feature>
<comment type="caution">
    <text evidence="2">The sequence shown here is derived from an EMBL/GenBank/DDBJ whole genome shotgun (WGS) entry which is preliminary data.</text>
</comment>
<protein>
    <recommendedName>
        <fullName evidence="4">Glycosyltransferase family 92 protein</fullName>
    </recommendedName>
</protein>
<sequence length="729" mass="75375">MPDTAWAHRLLKGKCGSAGQRARRHAGVQPARTYRAFNSLLHALLACLATAACTAASADSSTAWATAHHGHLHHRASAMGVTSCWLPGRLPLRPTGNATGLPVPTPVMLHVMLSTCHVPAPPLRGPSSAAGGPAPGRAGRTRLRVRGFVCVTREPQEDRCPTCHSYCLHNPFAAAMEAPAAAAGAAESGDAGAGAAEEEEAAGSAGDPQPQQPPLFQLRSPHTGRVYRLDLSDEEEGLMQSGTPEDGGGLRGEFDLADDADAAWQEFELHVTGFPYYCLVLPYTPPPALYGQRHAQHQHLGAAAAAGVGAVCGSPPLPPHGSAAAAAGAAAGPASQPAALPPTSQPPAYFVLAPRHGLSPDALASVLVPHVAWHAQLGFTQYLLYTEEPPARLAAQPALRALLLARVLVLVLWDLTPPYSGALPVGEALRREQPGSLRRAYWHQMRSYDHALLTHWHEAGAVMAFADLDEYLITPGPTTVADLFRTCGRQPTRAKREGEGEGQGEDAPGSDPLGALRLPRMDGGCSSCRNTVTGANTEPQHWAAWWAQHAAAVTAAALAAAQTAATSGAIATAAGTATATGAGTGSGTGSGSGGASPLLGWAHPLAAYDTWGQSELPDMWDQKSVVLTEAAGFTSVHSPFVYPGYGAYGPIYEDVPGACAVWLHITNQAKVRVEALPSDTPLPPGYTWPLGRIAAAAGGGSGAAGARARAGAGQRRRSALEAGAHRVGA</sequence>
<feature type="compositionally biased region" description="Low complexity" evidence="1">
    <location>
        <begin position="185"/>
        <end position="195"/>
    </location>
</feature>
<evidence type="ECO:0000256" key="1">
    <source>
        <dbReference type="SAM" id="MobiDB-lite"/>
    </source>
</evidence>
<feature type="compositionally biased region" description="Low complexity" evidence="1">
    <location>
        <begin position="704"/>
        <end position="713"/>
    </location>
</feature>
<feature type="region of interest" description="Disordered" evidence="1">
    <location>
        <begin position="704"/>
        <end position="729"/>
    </location>
</feature>